<name>A0A6I1MFP8_9CLOT</name>
<dbReference type="InterPro" id="IPR041122">
    <property type="entry name" value="RecJ_OB"/>
</dbReference>
<dbReference type="Pfam" id="PF02272">
    <property type="entry name" value="DHHA1"/>
    <property type="match status" value="1"/>
</dbReference>
<evidence type="ECO:0000259" key="2">
    <source>
        <dbReference type="Pfam" id="PF02272"/>
    </source>
</evidence>
<sequence>MGYNISFFICEKEKIIYTCINATGRLETADLSVELLITEDEKRAEELAKELCHLNERRQEMTKDSVDMVIEQIEKNGLEKDKVLIIYNSNIHESIAGIVAGRIREKYNKPTIIMTGGKEMPKGSARSIEEYNMFEELSKCKFLLSKFGGHPMAAGLSVEESNLPKLREMLINNCTLKDEEFIPKIKIDARVALKDLTEELIKEVNLLEPFGKANPSPLFAEKNIDVCRIWTMGKDNNILKLRCKTFNGFKTIDAITFDKFEEFKKQFSEKYGKNKLLEILDSGYCNFKIDLIYQPNINEFNGKRSIQVIIKSLRL</sequence>
<feature type="domain" description="RecJ OB" evidence="3">
    <location>
        <begin position="187"/>
        <end position="311"/>
    </location>
</feature>
<evidence type="ECO:0000256" key="1">
    <source>
        <dbReference type="ARBA" id="ARBA00022801"/>
    </source>
</evidence>
<dbReference type="GO" id="GO:0003676">
    <property type="term" value="F:nucleic acid binding"/>
    <property type="evidence" value="ECO:0007669"/>
    <property type="project" value="InterPro"/>
</dbReference>
<dbReference type="Pfam" id="PF17768">
    <property type="entry name" value="RecJ_OB"/>
    <property type="match status" value="1"/>
</dbReference>
<proteinExistence type="predicted"/>
<reference evidence="4 5" key="1">
    <citation type="submission" date="2019-10" db="EMBL/GenBank/DDBJ databases">
        <title>The Genome Sequence of Clostridium tarantellae Isolated from Fish Brain.</title>
        <authorList>
            <person name="Bano L."/>
            <person name="Kiel M."/>
            <person name="Sales G."/>
            <person name="Doxey A.C."/>
            <person name="Mansfield M.J."/>
            <person name="Schiavone M."/>
            <person name="Rossetto O."/>
            <person name="Pirazzini M."/>
            <person name="Dobrindt U."/>
            <person name="Montecucco C."/>
        </authorList>
    </citation>
    <scope>NUCLEOTIDE SEQUENCE [LARGE SCALE GENOMIC DNA]</scope>
    <source>
        <strain evidence="4 5">DSM 3997</strain>
    </source>
</reference>
<dbReference type="InterPro" id="IPR003156">
    <property type="entry name" value="DHHA1_dom"/>
</dbReference>
<evidence type="ECO:0008006" key="6">
    <source>
        <dbReference type="Google" id="ProtNLM"/>
    </source>
</evidence>
<gene>
    <name evidence="4" type="ORF">GBZ86_00960</name>
</gene>
<dbReference type="Proteomes" id="UP000430345">
    <property type="component" value="Unassembled WGS sequence"/>
</dbReference>
<evidence type="ECO:0000313" key="5">
    <source>
        <dbReference type="Proteomes" id="UP000430345"/>
    </source>
</evidence>
<dbReference type="InterPro" id="IPR038763">
    <property type="entry name" value="DHH_sf"/>
</dbReference>
<keyword evidence="5" id="KW-1185">Reference proteome</keyword>
<dbReference type="AlphaFoldDB" id="A0A6I1MFP8"/>
<dbReference type="PANTHER" id="PTHR30255:SF2">
    <property type="entry name" value="SINGLE-STRANDED-DNA-SPECIFIC EXONUCLEASE RECJ"/>
    <property type="match status" value="1"/>
</dbReference>
<dbReference type="EMBL" id="WHJC01000004">
    <property type="protein sequence ID" value="MPQ42336.1"/>
    <property type="molecule type" value="Genomic_DNA"/>
</dbReference>
<evidence type="ECO:0000259" key="3">
    <source>
        <dbReference type="Pfam" id="PF17768"/>
    </source>
</evidence>
<keyword evidence="1" id="KW-0378">Hydrolase</keyword>
<comment type="caution">
    <text evidence="4">The sequence shown here is derived from an EMBL/GenBank/DDBJ whole genome shotgun (WGS) entry which is preliminary data.</text>
</comment>
<dbReference type="Gene3D" id="3.90.1640.30">
    <property type="match status" value="1"/>
</dbReference>
<dbReference type="PANTHER" id="PTHR30255">
    <property type="entry name" value="SINGLE-STRANDED-DNA-SPECIFIC EXONUCLEASE RECJ"/>
    <property type="match status" value="1"/>
</dbReference>
<dbReference type="InterPro" id="IPR051673">
    <property type="entry name" value="SSDNA_exonuclease_RecJ"/>
</dbReference>
<feature type="domain" description="DHHA1" evidence="2">
    <location>
        <begin position="81"/>
        <end position="171"/>
    </location>
</feature>
<dbReference type="SUPFAM" id="SSF64182">
    <property type="entry name" value="DHH phosphoesterases"/>
    <property type="match status" value="1"/>
</dbReference>
<accession>A0A6I1MFP8</accession>
<evidence type="ECO:0000313" key="4">
    <source>
        <dbReference type="EMBL" id="MPQ42336.1"/>
    </source>
</evidence>
<dbReference type="Gene3D" id="3.10.310.30">
    <property type="match status" value="1"/>
</dbReference>
<protein>
    <recommendedName>
        <fullName evidence="6">Single-stranded-DNA-specific exonuclease RecJ</fullName>
    </recommendedName>
</protein>
<dbReference type="GO" id="GO:0016787">
    <property type="term" value="F:hydrolase activity"/>
    <property type="evidence" value="ECO:0007669"/>
    <property type="project" value="UniProtKB-KW"/>
</dbReference>
<organism evidence="4 5">
    <name type="scientific">Clostridium tarantellae</name>
    <dbReference type="NCBI Taxonomy" id="39493"/>
    <lineage>
        <taxon>Bacteria</taxon>
        <taxon>Bacillati</taxon>
        <taxon>Bacillota</taxon>
        <taxon>Clostridia</taxon>
        <taxon>Eubacteriales</taxon>
        <taxon>Clostridiaceae</taxon>
        <taxon>Clostridium</taxon>
    </lineage>
</organism>